<protein>
    <submittedName>
        <fullName evidence="1">DUF3140 domain-containing protein</fullName>
    </submittedName>
</protein>
<evidence type="ECO:0000313" key="2">
    <source>
        <dbReference type="Proteomes" id="UP001596337"/>
    </source>
</evidence>
<dbReference type="Proteomes" id="UP001596337">
    <property type="component" value="Unassembled WGS sequence"/>
</dbReference>
<proteinExistence type="predicted"/>
<dbReference type="RefSeq" id="WP_345390077.1">
    <property type="nucleotide sequence ID" value="NZ_BAABLA010000003.1"/>
</dbReference>
<dbReference type="PANTHER" id="PTHR40630">
    <property type="entry name" value="POSSIBLE DNA-BINDING PROTEIN"/>
    <property type="match status" value="1"/>
</dbReference>
<accession>A0ABW2C3E7</accession>
<reference evidence="2" key="1">
    <citation type="journal article" date="2019" name="Int. J. Syst. Evol. Microbiol.">
        <title>The Global Catalogue of Microorganisms (GCM) 10K type strain sequencing project: providing services to taxonomists for standard genome sequencing and annotation.</title>
        <authorList>
            <consortium name="The Broad Institute Genomics Platform"/>
            <consortium name="The Broad Institute Genome Sequencing Center for Infectious Disease"/>
            <person name="Wu L."/>
            <person name="Ma J."/>
        </authorList>
    </citation>
    <scope>NUCLEOTIDE SEQUENCE [LARGE SCALE GENOMIC DNA]</scope>
    <source>
        <strain evidence="2">KCTC 32255</strain>
    </source>
</reference>
<dbReference type="InterPro" id="IPR021487">
    <property type="entry name" value="DUF3140"/>
</dbReference>
<sequence>MDNELWDEFHRVVNMTSRELSEWLRIESATPESEEVPDRAGTETGQHVLHVLRKRKADLTPDDVELIRHVVDQVHAQRREDLEPVQGDSAWRHALMDIGHDPLRAPERSRSEARPSE</sequence>
<gene>
    <name evidence="1" type="ORF">ACFQGD_19655</name>
</gene>
<dbReference type="EMBL" id="JBHSXX010000001">
    <property type="protein sequence ID" value="MFC6869364.1"/>
    <property type="molecule type" value="Genomic_DNA"/>
</dbReference>
<evidence type="ECO:0000313" key="1">
    <source>
        <dbReference type="EMBL" id="MFC6869364.1"/>
    </source>
</evidence>
<organism evidence="1 2">
    <name type="scientific">Haloechinothrix salitolerans</name>
    <dbReference type="NCBI Taxonomy" id="926830"/>
    <lineage>
        <taxon>Bacteria</taxon>
        <taxon>Bacillati</taxon>
        <taxon>Actinomycetota</taxon>
        <taxon>Actinomycetes</taxon>
        <taxon>Pseudonocardiales</taxon>
        <taxon>Pseudonocardiaceae</taxon>
        <taxon>Haloechinothrix</taxon>
    </lineage>
</organism>
<comment type="caution">
    <text evidence="1">The sequence shown here is derived from an EMBL/GenBank/DDBJ whole genome shotgun (WGS) entry which is preliminary data.</text>
</comment>
<keyword evidence="2" id="KW-1185">Reference proteome</keyword>
<dbReference type="PANTHER" id="PTHR40630:SF1">
    <property type="entry name" value="DNA-BINDING PROTEIN"/>
    <property type="match status" value="1"/>
</dbReference>
<dbReference type="Pfam" id="PF11338">
    <property type="entry name" value="DUF3140"/>
    <property type="match status" value="1"/>
</dbReference>
<name>A0ABW2C3E7_9PSEU</name>